<keyword evidence="2" id="KW-0808">Transferase</keyword>
<dbReference type="EMBL" id="JNBY01000004">
    <property type="protein sequence ID" value="KDN88166.1"/>
    <property type="molecule type" value="Genomic_DNA"/>
</dbReference>
<proteinExistence type="predicted"/>
<dbReference type="SUPFAM" id="SSF56112">
    <property type="entry name" value="Protein kinase-like (PK-like)"/>
    <property type="match status" value="1"/>
</dbReference>
<dbReference type="Gene3D" id="3.90.1200.10">
    <property type="match status" value="1"/>
</dbReference>
<dbReference type="InterPro" id="IPR002575">
    <property type="entry name" value="Aminoglycoside_PTrfase"/>
</dbReference>
<dbReference type="PANTHER" id="PTHR21310">
    <property type="entry name" value="AMINOGLYCOSIDE PHOSPHOTRANSFERASE-RELATED-RELATED"/>
    <property type="match status" value="1"/>
</dbReference>
<accession>A0A066ZD00</accession>
<dbReference type="HOGENOM" id="CLU_1127198_0_0_11"/>
<sequence length="248" mass="26599">MDEVEVVVAHSERATLRVGDVFLKVDADQARIDVEIEAMALAPVPTPRVLWRKPPVLALAAVPGRTLGRLGGPVTGSPAQWAAAGAAIRTLHDAPPPPRQGRAGRSIAALEAELDAECEQLVHHGILPAELVARSRRIADAALRPWTPAFTHGDLQIAHLFLDGETVTGIIDWSEAGRGDALYDLATFALGHQEHLPDLLAGYGAAVDLDVIRAWWSLRSLLAVRWLTDHGFDAFAPGCEVDVLRSLG</sequence>
<dbReference type="OrthoDB" id="9797603at2"/>
<dbReference type="PATRIC" id="fig|1348663.4.peg.78"/>
<evidence type="ECO:0000313" key="2">
    <source>
        <dbReference type="EMBL" id="KDN88166.1"/>
    </source>
</evidence>
<comment type="caution">
    <text evidence="2">The sequence shown here is derived from an EMBL/GenBank/DDBJ whole genome shotgun (WGS) entry which is preliminary data.</text>
</comment>
<feature type="domain" description="Aminoglycoside phosphotransferase" evidence="1">
    <location>
        <begin position="40"/>
        <end position="207"/>
    </location>
</feature>
<reference evidence="2 3" key="1">
    <citation type="submission" date="2014-05" db="EMBL/GenBank/DDBJ databases">
        <title>Draft Genome Sequence of Kitasatospora cheerisanensis KCTC 2395.</title>
        <authorList>
            <person name="Nam D.H."/>
        </authorList>
    </citation>
    <scope>NUCLEOTIDE SEQUENCE [LARGE SCALE GENOMIC DNA]</scope>
    <source>
        <strain evidence="2 3">KCTC 2395</strain>
    </source>
</reference>
<evidence type="ECO:0000259" key="1">
    <source>
        <dbReference type="Pfam" id="PF01636"/>
    </source>
</evidence>
<dbReference type="Proteomes" id="UP000027178">
    <property type="component" value="Unassembled WGS sequence"/>
</dbReference>
<evidence type="ECO:0000313" key="3">
    <source>
        <dbReference type="Proteomes" id="UP000027178"/>
    </source>
</evidence>
<dbReference type="AlphaFoldDB" id="A0A066ZD00"/>
<dbReference type="InterPro" id="IPR051678">
    <property type="entry name" value="AGP_Transferase"/>
</dbReference>
<dbReference type="Pfam" id="PF01636">
    <property type="entry name" value="APH"/>
    <property type="match status" value="1"/>
</dbReference>
<gene>
    <name evidence="2" type="ORF">KCH_00980</name>
</gene>
<dbReference type="eggNOG" id="COG2334">
    <property type="taxonomic scope" value="Bacteria"/>
</dbReference>
<protein>
    <submittedName>
        <fullName evidence="2">Aminoglycoside phosphotransferase</fullName>
    </submittedName>
</protein>
<dbReference type="GO" id="GO:0016740">
    <property type="term" value="F:transferase activity"/>
    <property type="evidence" value="ECO:0007669"/>
    <property type="project" value="UniProtKB-KW"/>
</dbReference>
<dbReference type="RefSeq" id="WP_035857998.1">
    <property type="nucleotide sequence ID" value="NZ_KK853997.1"/>
</dbReference>
<organism evidence="2 3">
    <name type="scientific">Kitasatospora cheerisanensis KCTC 2395</name>
    <dbReference type="NCBI Taxonomy" id="1348663"/>
    <lineage>
        <taxon>Bacteria</taxon>
        <taxon>Bacillati</taxon>
        <taxon>Actinomycetota</taxon>
        <taxon>Actinomycetes</taxon>
        <taxon>Kitasatosporales</taxon>
        <taxon>Streptomycetaceae</taxon>
        <taxon>Kitasatospora</taxon>
    </lineage>
</organism>
<dbReference type="InterPro" id="IPR011009">
    <property type="entry name" value="Kinase-like_dom_sf"/>
</dbReference>
<dbReference type="PANTHER" id="PTHR21310:SF40">
    <property type="entry name" value="AMINOGLYCOSIDE PHOSPHOTRANSFERASE DOMAIN-CONTAINING PROTEIN-RELATED"/>
    <property type="match status" value="1"/>
</dbReference>
<name>A0A066ZD00_9ACTN</name>
<keyword evidence="3" id="KW-1185">Reference proteome</keyword>